<organism evidence="1 2">
    <name type="scientific">Yersinia enterocolitica subsp. palearctica serotype O:3 (strain DSM 13030 / CIP 106945 / Y11)</name>
    <dbReference type="NCBI Taxonomy" id="930944"/>
    <lineage>
        <taxon>Bacteria</taxon>
        <taxon>Pseudomonadati</taxon>
        <taxon>Pseudomonadota</taxon>
        <taxon>Gammaproteobacteria</taxon>
        <taxon>Enterobacterales</taxon>
        <taxon>Yersiniaceae</taxon>
        <taxon>Yersinia</taxon>
    </lineage>
</organism>
<dbReference type="PATRIC" id="fig|930944.6.peg.5"/>
<proteinExistence type="predicted"/>
<gene>
    <name evidence="1" type="ordered locus">Y11_00041</name>
</gene>
<reference evidence="1 2" key="1">
    <citation type="journal article" date="2011" name="J. Bacteriol.">
        <title>Complete genome sequence of Yersinia enterocolitica subsp. palearctica serogroup O:3.</title>
        <authorList>
            <person name="Batzilla J."/>
            <person name="Hoper D."/>
            <person name="Antonenka U."/>
            <person name="Heesemann J."/>
            <person name="Rakin A."/>
        </authorList>
    </citation>
    <scope>NUCLEOTIDE SEQUENCE [LARGE SCALE GENOMIC DNA]</scope>
    <source>
        <strain evidence="2">DSM 13030 / CIP 106945 / Y11</strain>
    </source>
</reference>
<accession>A0A0H3NXF5</accession>
<evidence type="ECO:0000313" key="2">
    <source>
        <dbReference type="Proteomes" id="UP000008084"/>
    </source>
</evidence>
<dbReference type="KEGG" id="yey:Y11_00041"/>
<dbReference type="AlphaFoldDB" id="A0A0H3NXF5"/>
<dbReference type="HOGENOM" id="CLU_3105518_0_0_6"/>
<evidence type="ECO:0000313" key="1">
    <source>
        <dbReference type="EMBL" id="CBY28177.1"/>
    </source>
</evidence>
<dbReference type="EMBL" id="FR729477">
    <property type="protein sequence ID" value="CBY28177.1"/>
    <property type="molecule type" value="Genomic_DNA"/>
</dbReference>
<protein>
    <submittedName>
        <fullName evidence="1">Uncharacterized protein</fullName>
    </submittedName>
</protein>
<dbReference type="Proteomes" id="UP000008084">
    <property type="component" value="Chromosome"/>
</dbReference>
<sequence>MSSLAALLQQQWLWGSFDLLPIKRALLRLMTSHANSTLQGEDGQKSKAFAA</sequence>
<name>A0A0H3NXF5_YERE1</name>